<evidence type="ECO:0000256" key="1">
    <source>
        <dbReference type="SAM" id="MobiDB-lite"/>
    </source>
</evidence>
<name>A0AAJ0MKN1_9PEZI</name>
<dbReference type="AlphaFoldDB" id="A0AAJ0MKN1"/>
<evidence type="ECO:0000313" key="2">
    <source>
        <dbReference type="EMBL" id="KAK3363932.1"/>
    </source>
</evidence>
<proteinExistence type="predicted"/>
<sequence>MPEPVAIVSAVGGVIAAAGRAVLHAADLVQTPEEVEAAAIEITKCQKKLGELISLRKKHAALLAQRPNDERSIEATIKETWEALGRAMPILERNKIKPSSRRSGTSGPPSSRNPASGFGKRLRWKVTDRNLYSIHEKAILRNQIEVRDQISRLEHIVRFGPFEAVAEQARVEERRRQDELDRARAEEDVKGLGYLDPVTVKELPPLSSTESLMSGTEHAKSSVGSVSSAKPGQNSQKSSLISGVVADLMALGVDDPLPATR</sequence>
<accession>A0AAJ0MKN1</accession>
<dbReference type="Proteomes" id="UP001275084">
    <property type="component" value="Unassembled WGS sequence"/>
</dbReference>
<organism evidence="2 3">
    <name type="scientific">Lasiosphaeria hispida</name>
    <dbReference type="NCBI Taxonomy" id="260671"/>
    <lineage>
        <taxon>Eukaryota</taxon>
        <taxon>Fungi</taxon>
        <taxon>Dikarya</taxon>
        <taxon>Ascomycota</taxon>
        <taxon>Pezizomycotina</taxon>
        <taxon>Sordariomycetes</taxon>
        <taxon>Sordariomycetidae</taxon>
        <taxon>Sordariales</taxon>
        <taxon>Lasiosphaeriaceae</taxon>
        <taxon>Lasiosphaeria</taxon>
    </lineage>
</organism>
<comment type="caution">
    <text evidence="2">The sequence shown here is derived from an EMBL/GenBank/DDBJ whole genome shotgun (WGS) entry which is preliminary data.</text>
</comment>
<protein>
    <submittedName>
        <fullName evidence="2">Uncharacterized protein</fullName>
    </submittedName>
</protein>
<gene>
    <name evidence="2" type="ORF">B0T25DRAFT_528781</name>
</gene>
<evidence type="ECO:0000313" key="3">
    <source>
        <dbReference type="Proteomes" id="UP001275084"/>
    </source>
</evidence>
<keyword evidence="3" id="KW-1185">Reference proteome</keyword>
<feature type="region of interest" description="Disordered" evidence="1">
    <location>
        <begin position="205"/>
        <end position="238"/>
    </location>
</feature>
<dbReference type="EMBL" id="JAUIQD010000001">
    <property type="protein sequence ID" value="KAK3363932.1"/>
    <property type="molecule type" value="Genomic_DNA"/>
</dbReference>
<feature type="compositionally biased region" description="Low complexity" evidence="1">
    <location>
        <begin position="101"/>
        <end position="112"/>
    </location>
</feature>
<feature type="region of interest" description="Disordered" evidence="1">
    <location>
        <begin position="92"/>
        <end position="119"/>
    </location>
</feature>
<feature type="compositionally biased region" description="Low complexity" evidence="1">
    <location>
        <begin position="221"/>
        <end position="232"/>
    </location>
</feature>
<reference evidence="2" key="1">
    <citation type="journal article" date="2023" name="Mol. Phylogenet. Evol.">
        <title>Genome-scale phylogeny and comparative genomics of the fungal order Sordariales.</title>
        <authorList>
            <person name="Hensen N."/>
            <person name="Bonometti L."/>
            <person name="Westerberg I."/>
            <person name="Brannstrom I.O."/>
            <person name="Guillou S."/>
            <person name="Cros-Aarteil S."/>
            <person name="Calhoun S."/>
            <person name="Haridas S."/>
            <person name="Kuo A."/>
            <person name="Mondo S."/>
            <person name="Pangilinan J."/>
            <person name="Riley R."/>
            <person name="LaButti K."/>
            <person name="Andreopoulos B."/>
            <person name="Lipzen A."/>
            <person name="Chen C."/>
            <person name="Yan M."/>
            <person name="Daum C."/>
            <person name="Ng V."/>
            <person name="Clum A."/>
            <person name="Steindorff A."/>
            <person name="Ohm R.A."/>
            <person name="Martin F."/>
            <person name="Silar P."/>
            <person name="Natvig D.O."/>
            <person name="Lalanne C."/>
            <person name="Gautier V."/>
            <person name="Ament-Velasquez S.L."/>
            <person name="Kruys A."/>
            <person name="Hutchinson M.I."/>
            <person name="Powell A.J."/>
            <person name="Barry K."/>
            <person name="Miller A.N."/>
            <person name="Grigoriev I.V."/>
            <person name="Debuchy R."/>
            <person name="Gladieux P."/>
            <person name="Hiltunen Thoren M."/>
            <person name="Johannesson H."/>
        </authorList>
    </citation>
    <scope>NUCLEOTIDE SEQUENCE</scope>
    <source>
        <strain evidence="2">CBS 955.72</strain>
    </source>
</reference>
<reference evidence="2" key="2">
    <citation type="submission" date="2023-06" db="EMBL/GenBank/DDBJ databases">
        <authorList>
            <consortium name="Lawrence Berkeley National Laboratory"/>
            <person name="Haridas S."/>
            <person name="Hensen N."/>
            <person name="Bonometti L."/>
            <person name="Westerberg I."/>
            <person name="Brannstrom I.O."/>
            <person name="Guillou S."/>
            <person name="Cros-Aarteil S."/>
            <person name="Calhoun S."/>
            <person name="Kuo A."/>
            <person name="Mondo S."/>
            <person name="Pangilinan J."/>
            <person name="Riley R."/>
            <person name="Labutti K."/>
            <person name="Andreopoulos B."/>
            <person name="Lipzen A."/>
            <person name="Chen C."/>
            <person name="Yanf M."/>
            <person name="Daum C."/>
            <person name="Ng V."/>
            <person name="Clum A."/>
            <person name="Steindorff A."/>
            <person name="Ohm R."/>
            <person name="Martin F."/>
            <person name="Silar P."/>
            <person name="Natvig D."/>
            <person name="Lalanne C."/>
            <person name="Gautier V."/>
            <person name="Ament-Velasquez S.L."/>
            <person name="Kruys A."/>
            <person name="Hutchinson M.I."/>
            <person name="Powell A.J."/>
            <person name="Barry K."/>
            <person name="Miller A.N."/>
            <person name="Grigoriev I.V."/>
            <person name="Debuchy R."/>
            <person name="Gladieux P."/>
            <person name="Thoren M.H."/>
            <person name="Johannesson H."/>
        </authorList>
    </citation>
    <scope>NUCLEOTIDE SEQUENCE</scope>
    <source>
        <strain evidence="2">CBS 955.72</strain>
    </source>
</reference>